<evidence type="ECO:0000313" key="3">
    <source>
        <dbReference type="Proteomes" id="UP001500691"/>
    </source>
</evidence>
<dbReference type="EMBL" id="BAABFF010000001">
    <property type="protein sequence ID" value="GAA4563501.1"/>
    <property type="molecule type" value="Genomic_DNA"/>
</dbReference>
<feature type="region of interest" description="Disordered" evidence="1">
    <location>
        <begin position="196"/>
        <end position="231"/>
    </location>
</feature>
<feature type="compositionally biased region" description="Basic and acidic residues" evidence="1">
    <location>
        <begin position="139"/>
        <end position="153"/>
    </location>
</feature>
<keyword evidence="3" id="KW-1185">Reference proteome</keyword>
<proteinExistence type="predicted"/>
<feature type="region of interest" description="Disordered" evidence="1">
    <location>
        <begin position="1"/>
        <end position="75"/>
    </location>
</feature>
<gene>
    <name evidence="2" type="ORF">GCM10023100_02790</name>
</gene>
<comment type="caution">
    <text evidence="2">The sequence shown here is derived from an EMBL/GenBank/DDBJ whole genome shotgun (WGS) entry which is preliminary data.</text>
</comment>
<feature type="compositionally biased region" description="Pro residues" evidence="1">
    <location>
        <begin position="220"/>
        <end position="231"/>
    </location>
</feature>
<accession>A0ABP8S6V7</accession>
<protein>
    <submittedName>
        <fullName evidence="2">Uncharacterized protein</fullName>
    </submittedName>
</protein>
<feature type="compositionally biased region" description="Basic and acidic residues" evidence="1">
    <location>
        <begin position="98"/>
        <end position="116"/>
    </location>
</feature>
<name>A0ABP8S6V7_9ACTN</name>
<dbReference type="Proteomes" id="UP001500691">
    <property type="component" value="Unassembled WGS sequence"/>
</dbReference>
<feature type="region of interest" description="Disordered" evidence="1">
    <location>
        <begin position="98"/>
        <end position="163"/>
    </location>
</feature>
<evidence type="ECO:0000256" key="1">
    <source>
        <dbReference type="SAM" id="MobiDB-lite"/>
    </source>
</evidence>
<sequence>MSYAAARRSGRVRRRAGGAQFPGQWAYGGGEPLLEGQPAAPREGGRYAEPGPELPPGRRVEGLQLHAGAVGRLQGRETARARLRFRRRGRAVRFAGRRGGEVLADRQQRPLRDRGPHLAQVQPAGPPDPGGGGSLGGEDPGHHRGVVDGERGRAAGGPAVDVHEPAGGLYGTLVRQFPADRTGPVECGAHLRHTRCGVPEQPVGDGGGDHRTYDGTRTHPPSPPGRRPCTE</sequence>
<reference evidence="3" key="1">
    <citation type="journal article" date="2019" name="Int. J. Syst. Evol. Microbiol.">
        <title>The Global Catalogue of Microorganisms (GCM) 10K type strain sequencing project: providing services to taxonomists for standard genome sequencing and annotation.</title>
        <authorList>
            <consortium name="The Broad Institute Genomics Platform"/>
            <consortium name="The Broad Institute Genome Sequencing Center for Infectious Disease"/>
            <person name="Wu L."/>
            <person name="Ma J."/>
        </authorList>
    </citation>
    <scope>NUCLEOTIDE SEQUENCE [LARGE SCALE GENOMIC DNA]</scope>
    <source>
        <strain evidence="3">JCM 13278</strain>
    </source>
</reference>
<feature type="compositionally biased region" description="Basic and acidic residues" evidence="1">
    <location>
        <begin position="207"/>
        <end position="217"/>
    </location>
</feature>
<organism evidence="2 3">
    <name type="scientific">Actinocorallia cavernae</name>
    <dbReference type="NCBI Taxonomy" id="328075"/>
    <lineage>
        <taxon>Bacteria</taxon>
        <taxon>Bacillati</taxon>
        <taxon>Actinomycetota</taxon>
        <taxon>Actinomycetes</taxon>
        <taxon>Streptosporangiales</taxon>
        <taxon>Thermomonosporaceae</taxon>
        <taxon>Actinocorallia</taxon>
    </lineage>
</organism>
<evidence type="ECO:0000313" key="2">
    <source>
        <dbReference type="EMBL" id="GAA4563501.1"/>
    </source>
</evidence>